<dbReference type="Gene3D" id="3.10.20.370">
    <property type="match status" value="1"/>
</dbReference>
<reference evidence="2 3" key="1">
    <citation type="journal article" date="2021" name="Elife">
        <title>Chloroplast acquisition without the gene transfer in kleptoplastic sea slugs, Plakobranchus ocellatus.</title>
        <authorList>
            <person name="Maeda T."/>
            <person name="Takahashi S."/>
            <person name="Yoshida T."/>
            <person name="Shimamura S."/>
            <person name="Takaki Y."/>
            <person name="Nagai Y."/>
            <person name="Toyoda A."/>
            <person name="Suzuki Y."/>
            <person name="Arimoto A."/>
            <person name="Ishii H."/>
            <person name="Satoh N."/>
            <person name="Nishiyama T."/>
            <person name="Hasebe M."/>
            <person name="Maruyama T."/>
            <person name="Minagawa J."/>
            <person name="Obokata J."/>
            <person name="Shigenobu S."/>
        </authorList>
    </citation>
    <scope>NUCLEOTIDE SEQUENCE [LARGE SCALE GENOMIC DNA]</scope>
</reference>
<dbReference type="InterPro" id="IPR041577">
    <property type="entry name" value="RT_RNaseH_2"/>
</dbReference>
<dbReference type="InterPro" id="IPR043502">
    <property type="entry name" value="DNA/RNA_pol_sf"/>
</dbReference>
<dbReference type="InterPro" id="IPR051320">
    <property type="entry name" value="Viral_Replic_Matur_Polypro"/>
</dbReference>
<dbReference type="InterPro" id="IPR043128">
    <property type="entry name" value="Rev_trsase/Diguanyl_cyclase"/>
</dbReference>
<dbReference type="PANTHER" id="PTHR33064">
    <property type="entry name" value="POL PROTEIN"/>
    <property type="match status" value="1"/>
</dbReference>
<feature type="domain" description="Reverse transcriptase/retrotransposon-derived protein RNase H-like" evidence="1">
    <location>
        <begin position="48"/>
        <end position="111"/>
    </location>
</feature>
<dbReference type="Gene3D" id="3.30.70.270">
    <property type="match status" value="1"/>
</dbReference>
<dbReference type="AlphaFoldDB" id="A0AAV4BG79"/>
<sequence>MPLDPRQREIRAFLGLVGYYKEFVPNFAAVYAPLSDLVRKGQLNIVNWGDSQERAYNSLKIAVTSKPALQLPDINKRFVLRTDTSDRDLGAALMQENGSTLFPAAYASKKIDR</sequence>
<dbReference type="PANTHER" id="PTHR33064:SF37">
    <property type="entry name" value="RIBONUCLEASE H"/>
    <property type="match status" value="1"/>
</dbReference>
<protein>
    <submittedName>
        <fullName evidence="2">Pol polyprotein</fullName>
    </submittedName>
</protein>
<comment type="caution">
    <text evidence="2">The sequence shown here is derived from an EMBL/GenBank/DDBJ whole genome shotgun (WGS) entry which is preliminary data.</text>
</comment>
<evidence type="ECO:0000313" key="2">
    <source>
        <dbReference type="EMBL" id="GFO19446.1"/>
    </source>
</evidence>
<accession>A0AAV4BG79</accession>
<proteinExistence type="predicted"/>
<name>A0AAV4BG79_9GAST</name>
<keyword evidence="3" id="KW-1185">Reference proteome</keyword>
<evidence type="ECO:0000259" key="1">
    <source>
        <dbReference type="Pfam" id="PF17919"/>
    </source>
</evidence>
<dbReference type="FunFam" id="3.30.70.270:FF:000020">
    <property type="entry name" value="Transposon Tf2-6 polyprotein-like Protein"/>
    <property type="match status" value="1"/>
</dbReference>
<dbReference type="Proteomes" id="UP000735302">
    <property type="component" value="Unassembled WGS sequence"/>
</dbReference>
<dbReference type="SUPFAM" id="SSF56672">
    <property type="entry name" value="DNA/RNA polymerases"/>
    <property type="match status" value="1"/>
</dbReference>
<dbReference type="EMBL" id="BLXT01005065">
    <property type="protein sequence ID" value="GFO19446.1"/>
    <property type="molecule type" value="Genomic_DNA"/>
</dbReference>
<organism evidence="2 3">
    <name type="scientific">Plakobranchus ocellatus</name>
    <dbReference type="NCBI Taxonomy" id="259542"/>
    <lineage>
        <taxon>Eukaryota</taxon>
        <taxon>Metazoa</taxon>
        <taxon>Spiralia</taxon>
        <taxon>Lophotrochozoa</taxon>
        <taxon>Mollusca</taxon>
        <taxon>Gastropoda</taxon>
        <taxon>Heterobranchia</taxon>
        <taxon>Euthyneura</taxon>
        <taxon>Panpulmonata</taxon>
        <taxon>Sacoglossa</taxon>
        <taxon>Placobranchoidea</taxon>
        <taxon>Plakobranchidae</taxon>
        <taxon>Plakobranchus</taxon>
    </lineage>
</organism>
<dbReference type="Pfam" id="PF17919">
    <property type="entry name" value="RT_RNaseH_2"/>
    <property type="match status" value="1"/>
</dbReference>
<gene>
    <name evidence="2" type="ORF">PoB_004595100</name>
</gene>
<evidence type="ECO:0000313" key="3">
    <source>
        <dbReference type="Proteomes" id="UP000735302"/>
    </source>
</evidence>